<name>A0AAW0CFI7_9AGAR</name>
<evidence type="ECO:0000259" key="2">
    <source>
        <dbReference type="PROSITE" id="PS50181"/>
    </source>
</evidence>
<proteinExistence type="predicted"/>
<evidence type="ECO:0000313" key="4">
    <source>
        <dbReference type="Proteomes" id="UP001383192"/>
    </source>
</evidence>
<reference evidence="3 4" key="1">
    <citation type="submission" date="2024-01" db="EMBL/GenBank/DDBJ databases">
        <title>A draft genome for a cacao thread blight-causing isolate of Paramarasmius palmivorus.</title>
        <authorList>
            <person name="Baruah I.K."/>
            <person name="Bukari Y."/>
            <person name="Amoako-Attah I."/>
            <person name="Meinhardt L.W."/>
            <person name="Bailey B.A."/>
            <person name="Cohen S.P."/>
        </authorList>
    </citation>
    <scope>NUCLEOTIDE SEQUENCE [LARGE SCALE GENOMIC DNA]</scope>
    <source>
        <strain evidence="3 4">GH-12</strain>
    </source>
</reference>
<evidence type="ECO:0000256" key="1">
    <source>
        <dbReference type="SAM" id="MobiDB-lite"/>
    </source>
</evidence>
<feature type="domain" description="F-box" evidence="2">
    <location>
        <begin position="1"/>
        <end position="45"/>
    </location>
</feature>
<evidence type="ECO:0000313" key="3">
    <source>
        <dbReference type="EMBL" id="KAK7037371.1"/>
    </source>
</evidence>
<dbReference type="AlphaFoldDB" id="A0AAW0CFI7"/>
<accession>A0AAW0CFI7</accession>
<feature type="compositionally biased region" description="Acidic residues" evidence="1">
    <location>
        <begin position="360"/>
        <end position="369"/>
    </location>
</feature>
<dbReference type="InterPro" id="IPR001810">
    <property type="entry name" value="F-box_dom"/>
</dbReference>
<keyword evidence="4" id="KW-1185">Reference proteome</keyword>
<comment type="caution">
    <text evidence="3">The sequence shown here is derived from an EMBL/GenBank/DDBJ whole genome shotgun (WGS) entry which is preliminary data.</text>
</comment>
<sequence>MRNLLYMPHTIQSPIFDNLPIQDLIKFRTLSKHAFMDVQEYYKRTMGPSALYGKAFPNEQECIAFRAVLREAGAIVSSFALVYILSRRPPRPAIIYVYLPSNYVSKLGGFLSQKSFNYEPLPAKVVDKQVLPAQAENFQAAVEIEHRRQRPNTGHMHELCDDSTISGVFCFTKKDQSIYVVGTRTEPFEVILSFHSTLFMNIATADQFVSLYPKTSFVDQQALILKDLSPLTRSAIETFESDGWSTFNMSSAIRSLDPGDELSHRTRWVGDDHCWTTAPNQHHANSEQYRSFEVSSWQLACPGIDSTIVTHERLEHRFFSQTYPLTWEAERAVWAHPCFFDLDPNNAAEDGDSDAGASIEDSDLSDGDSETSVTTTASLLESVEAEMAQCKYVVTTMACTHRAINTEADIEPAMVDFLRGFYPLMQKAGQTNRNMLKMKMDFIALHDNLPDSANAITFPTGHAVNIILQHVEDIRRSGRCPSVKYTLNFTLGTFTNKISTACVIEVPEAALEKIEAYLAEVSVWTEQHLVEAGVIIRLVAKKDSEDYR</sequence>
<feature type="region of interest" description="Disordered" evidence="1">
    <location>
        <begin position="345"/>
        <end position="373"/>
    </location>
</feature>
<organism evidence="3 4">
    <name type="scientific">Paramarasmius palmivorus</name>
    <dbReference type="NCBI Taxonomy" id="297713"/>
    <lineage>
        <taxon>Eukaryota</taxon>
        <taxon>Fungi</taxon>
        <taxon>Dikarya</taxon>
        <taxon>Basidiomycota</taxon>
        <taxon>Agaricomycotina</taxon>
        <taxon>Agaricomycetes</taxon>
        <taxon>Agaricomycetidae</taxon>
        <taxon>Agaricales</taxon>
        <taxon>Marasmiineae</taxon>
        <taxon>Marasmiaceae</taxon>
        <taxon>Paramarasmius</taxon>
    </lineage>
</organism>
<protein>
    <recommendedName>
        <fullName evidence="2">F-box domain-containing protein</fullName>
    </recommendedName>
</protein>
<dbReference type="EMBL" id="JAYKXP010000047">
    <property type="protein sequence ID" value="KAK7037371.1"/>
    <property type="molecule type" value="Genomic_DNA"/>
</dbReference>
<gene>
    <name evidence="3" type="ORF">VNI00_011121</name>
</gene>
<dbReference type="Proteomes" id="UP001383192">
    <property type="component" value="Unassembled WGS sequence"/>
</dbReference>
<dbReference type="PROSITE" id="PS50181">
    <property type="entry name" value="FBOX"/>
    <property type="match status" value="1"/>
</dbReference>